<dbReference type="EMBL" id="CVTD020000024">
    <property type="protein sequence ID" value="CRZ35327.1"/>
    <property type="molecule type" value="Genomic_DNA"/>
</dbReference>
<organism evidence="2 3">
    <name type="scientific">Herbinix hemicellulosilytica</name>
    <dbReference type="NCBI Taxonomy" id="1564487"/>
    <lineage>
        <taxon>Bacteria</taxon>
        <taxon>Bacillati</taxon>
        <taxon>Bacillota</taxon>
        <taxon>Clostridia</taxon>
        <taxon>Lachnospirales</taxon>
        <taxon>Lachnospiraceae</taxon>
        <taxon>Herbinix</taxon>
    </lineage>
</organism>
<evidence type="ECO:0000313" key="3">
    <source>
        <dbReference type="Proteomes" id="UP000236497"/>
    </source>
</evidence>
<dbReference type="OrthoDB" id="9812105at2"/>
<accession>A0A0H5SIJ8</accession>
<dbReference type="SUPFAM" id="SSF55469">
    <property type="entry name" value="FMN-dependent nitroreductase-like"/>
    <property type="match status" value="1"/>
</dbReference>
<name>A0A0H5SIJ8_HERHM</name>
<evidence type="ECO:0000313" key="2">
    <source>
        <dbReference type="EMBL" id="CRZ35327.1"/>
    </source>
</evidence>
<dbReference type="Gene3D" id="3.40.109.10">
    <property type="entry name" value="NADH Oxidase"/>
    <property type="match status" value="1"/>
</dbReference>
<dbReference type="AlphaFoldDB" id="A0A0H5SIJ8"/>
<reference evidence="2 3" key="1">
    <citation type="submission" date="2015-06" db="EMBL/GenBank/DDBJ databases">
        <authorList>
            <person name="Wibberg Daniel"/>
        </authorList>
    </citation>
    <scope>NUCLEOTIDE SEQUENCE [LARGE SCALE GENOMIC DNA]</scope>
    <source>
        <strain evidence="2 3">T3/55T</strain>
    </source>
</reference>
<dbReference type="CDD" id="cd02150">
    <property type="entry name" value="nitroreductase"/>
    <property type="match status" value="1"/>
</dbReference>
<protein>
    <recommendedName>
        <fullName evidence="1">Nitroreductase domain-containing protein</fullName>
    </recommendedName>
</protein>
<dbReference type="InterPro" id="IPR050627">
    <property type="entry name" value="Nitroreductase/BluB"/>
</dbReference>
<proteinExistence type="predicted"/>
<evidence type="ECO:0000259" key="1">
    <source>
        <dbReference type="Pfam" id="PF00881"/>
    </source>
</evidence>
<keyword evidence="3" id="KW-1185">Reference proteome</keyword>
<dbReference type="Pfam" id="PF00881">
    <property type="entry name" value="Nitroreductase"/>
    <property type="match status" value="2"/>
</dbReference>
<dbReference type="InterPro" id="IPR029479">
    <property type="entry name" value="Nitroreductase"/>
</dbReference>
<feature type="domain" description="Nitroreductase" evidence="1">
    <location>
        <begin position="5"/>
        <end position="59"/>
    </location>
</feature>
<sequence length="168" mass="19367">MDAIFNRRSIRKYKEQAVEQEKIDKILRAAMQAPSAVNQQPWEFIVVQDKENLRKLAELSPYSKMVAEAPLAIVVLGNEDRMRYKHHWEQDLGAATQNILLEAAYLGLGAVWLGVAPIEDRMDYIRNIFGLGKKLKPFCVIPIGYPAEGQENKFVDRYDPSKVHYEKY</sequence>
<dbReference type="RefSeq" id="WP_103203416.1">
    <property type="nucleotide sequence ID" value="NZ_CVTD020000024.1"/>
</dbReference>
<gene>
    <name evidence="2" type="ORF">HHT355_2129</name>
</gene>
<dbReference type="Proteomes" id="UP000236497">
    <property type="component" value="Unassembled WGS sequence"/>
</dbReference>
<feature type="domain" description="Nitroreductase" evidence="1">
    <location>
        <begin position="62"/>
        <end position="145"/>
    </location>
</feature>
<dbReference type="PANTHER" id="PTHR23026:SF123">
    <property type="entry name" value="NAD(P)H NITROREDUCTASE RV3131-RELATED"/>
    <property type="match status" value="1"/>
</dbReference>
<dbReference type="PANTHER" id="PTHR23026">
    <property type="entry name" value="NADPH NITROREDUCTASE"/>
    <property type="match status" value="1"/>
</dbReference>
<dbReference type="InterPro" id="IPR000415">
    <property type="entry name" value="Nitroreductase-like"/>
</dbReference>
<dbReference type="GO" id="GO:0016491">
    <property type="term" value="F:oxidoreductase activity"/>
    <property type="evidence" value="ECO:0007669"/>
    <property type="project" value="InterPro"/>
</dbReference>